<name>A0ABD2V2K4_9SOLN</name>
<dbReference type="EMBL" id="JBJKTR010000003">
    <property type="protein sequence ID" value="KAL3375382.1"/>
    <property type="molecule type" value="Genomic_DNA"/>
</dbReference>
<evidence type="ECO:0000313" key="2">
    <source>
        <dbReference type="EMBL" id="KAL3375382.1"/>
    </source>
</evidence>
<dbReference type="SMART" id="SM00256">
    <property type="entry name" value="FBOX"/>
    <property type="match status" value="1"/>
</dbReference>
<feature type="domain" description="F-box" evidence="1">
    <location>
        <begin position="46"/>
        <end position="100"/>
    </location>
</feature>
<dbReference type="Gene3D" id="1.20.1280.50">
    <property type="match status" value="1"/>
</dbReference>
<dbReference type="Pfam" id="PF12937">
    <property type="entry name" value="F-box-like"/>
    <property type="match status" value="1"/>
</dbReference>
<accession>A0ABD2V2K4</accession>
<dbReference type="PROSITE" id="PS50181">
    <property type="entry name" value="FBOX"/>
    <property type="match status" value="1"/>
</dbReference>
<protein>
    <recommendedName>
        <fullName evidence="1">F-box domain-containing protein</fullName>
    </recommendedName>
</protein>
<gene>
    <name evidence="2" type="ORF">AABB24_006723</name>
</gene>
<evidence type="ECO:0000313" key="3">
    <source>
        <dbReference type="Proteomes" id="UP001627284"/>
    </source>
</evidence>
<dbReference type="InterPro" id="IPR001810">
    <property type="entry name" value="F-box_dom"/>
</dbReference>
<feature type="non-terminal residue" evidence="2">
    <location>
        <position position="1"/>
    </location>
</feature>
<dbReference type="InterPro" id="IPR036047">
    <property type="entry name" value="F-box-like_dom_sf"/>
</dbReference>
<dbReference type="Proteomes" id="UP001627284">
    <property type="component" value="Unassembled WGS sequence"/>
</dbReference>
<proteinExistence type="predicted"/>
<sequence>KVMYDLGGFLSSDFSFPGHAMAELCPISQNVKEIAKKPRISDSDSGDPTSRLPDHVLHSILSYLKSEQLFHARLVSKNWHRNTPSYFPLEFDESSFFEKTPTTPAAVIQESHNKFLEWIRSSLETSQSQLIKAEKRVIRVQFKHHENINDIMKLINGIDFHETTGISLVPHVEKINRAWFLQLRSHLTKLSNRIGLALIIRAQTSFSELGKQGHKLWSISIGRIPTQVIPHIELLKLDIRLNVPQESHGCLLKYIIDNLLWMSHPNALTLSMPTSFAAFALGICNEFLISRREGNCCADTQNKCWRHFLKDFMVREAVTNEKEELKKFSFVFTWQL</sequence>
<evidence type="ECO:0000259" key="1">
    <source>
        <dbReference type="PROSITE" id="PS50181"/>
    </source>
</evidence>
<organism evidence="2 3">
    <name type="scientific">Solanum stoloniferum</name>
    <dbReference type="NCBI Taxonomy" id="62892"/>
    <lineage>
        <taxon>Eukaryota</taxon>
        <taxon>Viridiplantae</taxon>
        <taxon>Streptophyta</taxon>
        <taxon>Embryophyta</taxon>
        <taxon>Tracheophyta</taxon>
        <taxon>Spermatophyta</taxon>
        <taxon>Magnoliopsida</taxon>
        <taxon>eudicotyledons</taxon>
        <taxon>Gunneridae</taxon>
        <taxon>Pentapetalae</taxon>
        <taxon>asterids</taxon>
        <taxon>lamiids</taxon>
        <taxon>Solanales</taxon>
        <taxon>Solanaceae</taxon>
        <taxon>Solanoideae</taxon>
        <taxon>Solaneae</taxon>
        <taxon>Solanum</taxon>
    </lineage>
</organism>
<dbReference type="CDD" id="cd09917">
    <property type="entry name" value="F-box_SF"/>
    <property type="match status" value="1"/>
</dbReference>
<reference evidence="2 3" key="1">
    <citation type="submission" date="2024-05" db="EMBL/GenBank/DDBJ databases">
        <title>De novo assembly of an allotetraploid wild potato.</title>
        <authorList>
            <person name="Hosaka A.J."/>
        </authorList>
    </citation>
    <scope>NUCLEOTIDE SEQUENCE [LARGE SCALE GENOMIC DNA]</scope>
    <source>
        <tissue evidence="2">Young leaves</tissue>
    </source>
</reference>
<comment type="caution">
    <text evidence="2">The sequence shown here is derived from an EMBL/GenBank/DDBJ whole genome shotgun (WGS) entry which is preliminary data.</text>
</comment>
<dbReference type="AlphaFoldDB" id="A0ABD2V2K4"/>
<keyword evidence="3" id="KW-1185">Reference proteome</keyword>
<dbReference type="SUPFAM" id="SSF81383">
    <property type="entry name" value="F-box domain"/>
    <property type="match status" value="1"/>
</dbReference>